<dbReference type="GO" id="GO:0006537">
    <property type="term" value="P:glutamate biosynthetic process"/>
    <property type="evidence" value="ECO:0007669"/>
    <property type="project" value="UniProtKB-KW"/>
</dbReference>
<dbReference type="PANTHER" id="PTHR43100">
    <property type="entry name" value="GLUTAMATE SYNTHASE [NADPH] SMALL CHAIN"/>
    <property type="match status" value="1"/>
</dbReference>
<dbReference type="InterPro" id="IPR028261">
    <property type="entry name" value="DPD_II"/>
</dbReference>
<dbReference type="PRINTS" id="PR00419">
    <property type="entry name" value="ADXRDTASE"/>
</dbReference>
<accession>A0A099LQC5</accession>
<proteinExistence type="predicted"/>
<evidence type="ECO:0000313" key="7">
    <source>
        <dbReference type="Proteomes" id="UP000029994"/>
    </source>
</evidence>
<dbReference type="GO" id="GO:0051536">
    <property type="term" value="F:iron-sulfur cluster binding"/>
    <property type="evidence" value="ECO:0007669"/>
    <property type="project" value="InterPro"/>
</dbReference>
<dbReference type="eggNOG" id="COG0493">
    <property type="taxonomic scope" value="Bacteria"/>
</dbReference>
<evidence type="ECO:0000256" key="3">
    <source>
        <dbReference type="ARBA" id="ARBA00023164"/>
    </source>
</evidence>
<evidence type="ECO:0000256" key="1">
    <source>
        <dbReference type="ARBA" id="ARBA00022605"/>
    </source>
</evidence>
<dbReference type="Gene3D" id="3.40.50.720">
    <property type="entry name" value="NAD(P)-binding Rossmann-like Domain"/>
    <property type="match status" value="1"/>
</dbReference>
<dbReference type="Pfam" id="PF07992">
    <property type="entry name" value="Pyr_redox_2"/>
    <property type="match status" value="1"/>
</dbReference>
<dbReference type="SUPFAM" id="SSF51971">
    <property type="entry name" value="Nucleotide-binding domain"/>
    <property type="match status" value="2"/>
</dbReference>
<gene>
    <name evidence="6" type="primary">gltD</name>
    <name evidence="6" type="ORF">EA26_03300</name>
</gene>
<comment type="caution">
    <text evidence="6">The sequence shown here is derived from an EMBL/GenBank/DDBJ whole genome shotgun (WGS) entry which is preliminary data.</text>
</comment>
<dbReference type="SUPFAM" id="SSF46548">
    <property type="entry name" value="alpha-helical ferredoxin"/>
    <property type="match status" value="1"/>
</dbReference>
<protein>
    <submittedName>
        <fullName evidence="6">Glutamate synthase</fullName>
        <ecNumber evidence="6">1.4.1.13</ecNumber>
    </submittedName>
</protein>
<organism evidence="6 7">
    <name type="scientific">Vibrio navarrensis</name>
    <dbReference type="NCBI Taxonomy" id="29495"/>
    <lineage>
        <taxon>Bacteria</taxon>
        <taxon>Pseudomonadati</taxon>
        <taxon>Pseudomonadota</taxon>
        <taxon>Gammaproteobacteria</taxon>
        <taxon>Vibrionales</taxon>
        <taxon>Vibrionaceae</taxon>
        <taxon>Vibrio</taxon>
    </lineage>
</organism>
<dbReference type="InterPro" id="IPR006005">
    <property type="entry name" value="Glut_synth_ssu1"/>
</dbReference>
<dbReference type="GO" id="GO:0016639">
    <property type="term" value="F:oxidoreductase activity, acting on the CH-NH2 group of donors, NAD or NADP as acceptor"/>
    <property type="evidence" value="ECO:0007669"/>
    <property type="project" value="InterPro"/>
</dbReference>
<dbReference type="Gene3D" id="1.10.1060.10">
    <property type="entry name" value="Alpha-helical ferredoxin"/>
    <property type="match status" value="1"/>
</dbReference>
<evidence type="ECO:0000259" key="5">
    <source>
        <dbReference type="PROSITE" id="PS51379"/>
    </source>
</evidence>
<keyword evidence="7" id="KW-1185">Reference proteome</keyword>
<evidence type="ECO:0000313" key="6">
    <source>
        <dbReference type="EMBL" id="KGK10388.1"/>
    </source>
</evidence>
<dbReference type="RefSeq" id="WP_039424042.1">
    <property type="nucleotide sequence ID" value="NZ_CP035680.1"/>
</dbReference>
<evidence type="ECO:0000256" key="2">
    <source>
        <dbReference type="ARBA" id="ARBA00023002"/>
    </source>
</evidence>
<dbReference type="InterPro" id="IPR036188">
    <property type="entry name" value="FAD/NAD-bd_sf"/>
</dbReference>
<dbReference type="Pfam" id="PF14691">
    <property type="entry name" value="Fer4_20"/>
    <property type="match status" value="1"/>
</dbReference>
<keyword evidence="1" id="KW-0028">Amino-acid biosynthesis</keyword>
<dbReference type="InterPro" id="IPR017896">
    <property type="entry name" value="4Fe4S_Fe-S-bd"/>
</dbReference>
<dbReference type="NCBIfam" id="TIGR01317">
    <property type="entry name" value="GOGAT_sm_gam"/>
    <property type="match status" value="1"/>
</dbReference>
<dbReference type="InterPro" id="IPR051394">
    <property type="entry name" value="Glutamate_Synthase"/>
</dbReference>
<dbReference type="Gene3D" id="3.50.50.60">
    <property type="entry name" value="FAD/NAD(P)-binding domain"/>
    <property type="match status" value="2"/>
</dbReference>
<comment type="pathway">
    <text evidence="4">Amino-acid biosynthesis.</text>
</comment>
<sequence>MGKPTGFLEFGRELPKKIDPAVRIQNNKEFVLNSDFGNKINTQASRCMDCGVPFCHNGCPIGNIIPEFNDAVYRDSWEEAWQILSSTNNFPEFTGRVCPAPCESACVLGINQDPITICNIEKTIVETAYREGYAKPKTPRSRTGKKVAIIGSGPAGLAAAEQLNSAGHFVTVFERDEKVGGLLRFGIPDFKLGMDIIDRKIDLMAQAGVEFKVNQHVGVNVNAQQIRQEYDVVLLTGGSTVPRDLPIPGRELNGVYFAMQFLAQNNRRANNMDLKGEEIHAAGKHVVVIGGGDTGSDCVGTSNRHGAASITQVEIMPMPPEKRPANMPWPQYPMILRTSTSHEEGCERHWNILTKEFIGNEQGQVTGLRLADIVWKEAAPGERPSFEEVAGSERVIPCDMAFLAMGFLHPEPHGVLAQLNVALDERGNVATQDFQTNQPGVFAAGDMRTGQSLVVRCINEGRESARAIDAYLMGNTNLEAKADSLMLSAG</sequence>
<dbReference type="EC" id="1.4.1.13" evidence="6"/>
<dbReference type="PANTHER" id="PTHR43100:SF1">
    <property type="entry name" value="GLUTAMATE SYNTHASE [NADPH] SMALL CHAIN"/>
    <property type="match status" value="1"/>
</dbReference>
<dbReference type="FunFam" id="1.10.1060.10:FF:000011">
    <property type="entry name" value="NAD(P)H-dependent glutamate synthase, putative"/>
    <property type="match status" value="1"/>
</dbReference>
<dbReference type="PROSITE" id="PS51379">
    <property type="entry name" value="4FE4S_FER_2"/>
    <property type="match status" value="1"/>
</dbReference>
<feature type="domain" description="4Fe-4S ferredoxin-type" evidence="5">
    <location>
        <begin position="38"/>
        <end position="69"/>
    </location>
</feature>
<dbReference type="GeneID" id="95679146"/>
<dbReference type="InterPro" id="IPR009051">
    <property type="entry name" value="Helical_ferredxn"/>
</dbReference>
<dbReference type="GO" id="GO:0004355">
    <property type="term" value="F:glutamate synthase (NADPH) activity"/>
    <property type="evidence" value="ECO:0007669"/>
    <property type="project" value="UniProtKB-EC"/>
</dbReference>
<keyword evidence="2 6" id="KW-0560">Oxidoreductase</keyword>
<dbReference type="FunFam" id="3.50.50.60:FF:000351">
    <property type="entry name" value="Glutamate synthase, small subunit"/>
    <property type="match status" value="1"/>
</dbReference>
<dbReference type="AlphaFoldDB" id="A0A099LQC5"/>
<dbReference type="Proteomes" id="UP000029994">
    <property type="component" value="Unassembled WGS sequence"/>
</dbReference>
<dbReference type="InterPro" id="IPR023753">
    <property type="entry name" value="FAD/NAD-binding_dom"/>
</dbReference>
<dbReference type="FunFam" id="3.40.50.720:FF:000113">
    <property type="entry name" value="Glutamate synthase [NADH], amyloplastic"/>
    <property type="match status" value="1"/>
</dbReference>
<reference evidence="6 7" key="1">
    <citation type="submission" date="2014-04" db="EMBL/GenBank/DDBJ databases">
        <title>Genome sequencing of Vibrio navarrensis strains.</title>
        <authorList>
            <person name="Gladney L.M."/>
            <person name="Katz L.S."/>
            <person name="Marino-Ramirez L."/>
            <person name="Jordan I.K."/>
        </authorList>
    </citation>
    <scope>NUCLEOTIDE SEQUENCE [LARGE SCALE GENOMIC DNA]</scope>
    <source>
        <strain evidence="6 7">ATCC 51183</strain>
    </source>
</reference>
<dbReference type="STRING" id="29495.EA26_03300"/>
<dbReference type="EMBL" id="JMCG01000001">
    <property type="protein sequence ID" value="KGK10388.1"/>
    <property type="molecule type" value="Genomic_DNA"/>
</dbReference>
<keyword evidence="3" id="KW-0314">Glutamate biosynthesis</keyword>
<evidence type="ECO:0000256" key="4">
    <source>
        <dbReference type="ARBA" id="ARBA00029440"/>
    </source>
</evidence>
<name>A0A099LQC5_9VIBR</name>